<protein>
    <recommendedName>
        <fullName evidence="1">HNH nuclease domain-containing protein</fullName>
    </recommendedName>
</protein>
<dbReference type="InterPro" id="IPR003615">
    <property type="entry name" value="HNH_nuc"/>
</dbReference>
<dbReference type="Pfam" id="PF01844">
    <property type="entry name" value="HNH"/>
    <property type="match status" value="1"/>
</dbReference>
<organism evidence="2 3">
    <name type="scientific">Kouleothrix aurantiaca</name>
    <dbReference type="NCBI Taxonomy" id="186479"/>
    <lineage>
        <taxon>Bacteria</taxon>
        <taxon>Bacillati</taxon>
        <taxon>Chloroflexota</taxon>
        <taxon>Chloroflexia</taxon>
        <taxon>Chloroflexales</taxon>
        <taxon>Roseiflexineae</taxon>
        <taxon>Roseiflexaceae</taxon>
        <taxon>Kouleothrix</taxon>
    </lineage>
</organism>
<dbReference type="EMBL" id="LJCR01001976">
    <property type="protein sequence ID" value="KPV49423.1"/>
    <property type="molecule type" value="Genomic_DNA"/>
</dbReference>
<accession>A0A0P9DA41</accession>
<gene>
    <name evidence="2" type="ORF">SE17_32700</name>
</gene>
<dbReference type="GO" id="GO:0004519">
    <property type="term" value="F:endonuclease activity"/>
    <property type="evidence" value="ECO:0007669"/>
    <property type="project" value="InterPro"/>
</dbReference>
<sequence length="135" mass="15500">MIICIRCTQPRQPQELCKGRRHCQACQARAARISYYRHRWRQLDKNARRRAAEYGCDVQPVDYGAIFAADIAHPCGMCGQHLNPATDEIEFDHIQPLAEGGAHAPHNIRLVHRTCNREASMRRFVLAKVLNRRVA</sequence>
<dbReference type="Gene3D" id="1.10.30.50">
    <property type="match status" value="1"/>
</dbReference>
<reference evidence="2 3" key="1">
    <citation type="submission" date="2015-09" db="EMBL/GenBank/DDBJ databases">
        <title>Draft genome sequence of Kouleothrix aurantiaca JCM 19913.</title>
        <authorList>
            <person name="Hemp J."/>
        </authorList>
    </citation>
    <scope>NUCLEOTIDE SEQUENCE [LARGE SCALE GENOMIC DNA]</scope>
    <source>
        <strain evidence="2 3">COM-B</strain>
    </source>
</reference>
<evidence type="ECO:0000313" key="3">
    <source>
        <dbReference type="Proteomes" id="UP000050509"/>
    </source>
</evidence>
<dbReference type="GO" id="GO:0003676">
    <property type="term" value="F:nucleic acid binding"/>
    <property type="evidence" value="ECO:0007669"/>
    <property type="project" value="InterPro"/>
</dbReference>
<dbReference type="GO" id="GO:0008270">
    <property type="term" value="F:zinc ion binding"/>
    <property type="evidence" value="ECO:0007669"/>
    <property type="project" value="InterPro"/>
</dbReference>
<comment type="caution">
    <text evidence="2">The sequence shown here is derived from an EMBL/GenBank/DDBJ whole genome shotgun (WGS) entry which is preliminary data.</text>
</comment>
<evidence type="ECO:0000313" key="2">
    <source>
        <dbReference type="EMBL" id="KPV49423.1"/>
    </source>
</evidence>
<keyword evidence="3" id="KW-1185">Reference proteome</keyword>
<evidence type="ECO:0000259" key="1">
    <source>
        <dbReference type="SMART" id="SM00507"/>
    </source>
</evidence>
<name>A0A0P9DA41_9CHLR</name>
<proteinExistence type="predicted"/>
<dbReference type="CDD" id="cd00085">
    <property type="entry name" value="HNHc"/>
    <property type="match status" value="1"/>
</dbReference>
<dbReference type="SMART" id="SM00507">
    <property type="entry name" value="HNHc"/>
    <property type="match status" value="1"/>
</dbReference>
<dbReference type="InterPro" id="IPR002711">
    <property type="entry name" value="HNH"/>
</dbReference>
<dbReference type="Proteomes" id="UP000050509">
    <property type="component" value="Unassembled WGS sequence"/>
</dbReference>
<dbReference type="AlphaFoldDB" id="A0A0P9DA41"/>
<feature type="domain" description="HNH nuclease" evidence="1">
    <location>
        <begin position="63"/>
        <end position="117"/>
    </location>
</feature>